<dbReference type="InterPro" id="IPR001387">
    <property type="entry name" value="Cro/C1-type_HTH"/>
</dbReference>
<dbReference type="InterPro" id="IPR010982">
    <property type="entry name" value="Lambda_DNA-bd_dom_sf"/>
</dbReference>
<evidence type="ECO:0000259" key="1">
    <source>
        <dbReference type="PROSITE" id="PS50943"/>
    </source>
</evidence>
<dbReference type="PROSITE" id="PS50943">
    <property type="entry name" value="HTH_CROC1"/>
    <property type="match status" value="1"/>
</dbReference>
<accession>A0A9E2L1W7</accession>
<feature type="domain" description="HTH cro/C1-type" evidence="1">
    <location>
        <begin position="7"/>
        <end position="62"/>
    </location>
</feature>
<comment type="caution">
    <text evidence="2">The sequence shown here is derived from an EMBL/GenBank/DDBJ whole genome shotgun (WGS) entry which is preliminary data.</text>
</comment>
<proteinExistence type="predicted"/>
<dbReference type="CDD" id="cd00093">
    <property type="entry name" value="HTH_XRE"/>
    <property type="match status" value="1"/>
</dbReference>
<dbReference type="Pfam" id="PF01381">
    <property type="entry name" value="HTH_3"/>
    <property type="match status" value="1"/>
</dbReference>
<reference evidence="2" key="1">
    <citation type="journal article" date="2021" name="PeerJ">
        <title>Extensive microbial diversity within the chicken gut microbiome revealed by metagenomics and culture.</title>
        <authorList>
            <person name="Gilroy R."/>
            <person name="Ravi A."/>
            <person name="Getino M."/>
            <person name="Pursley I."/>
            <person name="Horton D.L."/>
            <person name="Alikhan N.F."/>
            <person name="Baker D."/>
            <person name="Gharbi K."/>
            <person name="Hall N."/>
            <person name="Watson M."/>
            <person name="Adriaenssens E.M."/>
            <person name="Foster-Nyarko E."/>
            <person name="Jarju S."/>
            <person name="Secka A."/>
            <person name="Antonio M."/>
            <person name="Oren A."/>
            <person name="Chaudhuri R.R."/>
            <person name="La Ragione R."/>
            <person name="Hildebrand F."/>
            <person name="Pallen M.J."/>
        </authorList>
    </citation>
    <scope>NUCLEOTIDE SEQUENCE</scope>
    <source>
        <strain evidence="2">Gambia15-2214</strain>
    </source>
</reference>
<dbReference type="AlphaFoldDB" id="A0A9E2L1W7"/>
<dbReference type="EMBL" id="JAHLFV010000157">
    <property type="protein sequence ID" value="MBU3850210.1"/>
    <property type="molecule type" value="Genomic_DNA"/>
</dbReference>
<evidence type="ECO:0000313" key="2">
    <source>
        <dbReference type="EMBL" id="MBU3850210.1"/>
    </source>
</evidence>
<protein>
    <submittedName>
        <fullName evidence="2">Helix-turn-helix domain-containing protein</fullName>
    </submittedName>
</protein>
<sequence>MGFRENLKDELKYQDIKVKELAEKSGISKRTIDHYLASRSTIPQAEAAVKIAQVLDVSVEYLVTGTESSVPKSIKPEVVDLITEINRLPPEDFELVKNFVMRLKRTVRY</sequence>
<reference evidence="2" key="2">
    <citation type="submission" date="2021-04" db="EMBL/GenBank/DDBJ databases">
        <authorList>
            <person name="Gilroy R."/>
        </authorList>
    </citation>
    <scope>NUCLEOTIDE SEQUENCE</scope>
    <source>
        <strain evidence="2">Gambia15-2214</strain>
    </source>
</reference>
<dbReference type="SUPFAM" id="SSF47413">
    <property type="entry name" value="lambda repressor-like DNA-binding domains"/>
    <property type="match status" value="1"/>
</dbReference>
<organism evidence="2 3">
    <name type="scientific">Candidatus Treponema excrementipullorum</name>
    <dbReference type="NCBI Taxonomy" id="2838768"/>
    <lineage>
        <taxon>Bacteria</taxon>
        <taxon>Pseudomonadati</taxon>
        <taxon>Spirochaetota</taxon>
        <taxon>Spirochaetia</taxon>
        <taxon>Spirochaetales</taxon>
        <taxon>Treponemataceae</taxon>
        <taxon>Treponema</taxon>
    </lineage>
</organism>
<dbReference type="SMART" id="SM00530">
    <property type="entry name" value="HTH_XRE"/>
    <property type="match status" value="1"/>
</dbReference>
<evidence type="ECO:0000313" key="3">
    <source>
        <dbReference type="Proteomes" id="UP000823914"/>
    </source>
</evidence>
<dbReference type="GO" id="GO:0003677">
    <property type="term" value="F:DNA binding"/>
    <property type="evidence" value="ECO:0007669"/>
    <property type="project" value="InterPro"/>
</dbReference>
<name>A0A9E2L1W7_9SPIR</name>
<dbReference type="Gene3D" id="1.10.260.40">
    <property type="entry name" value="lambda repressor-like DNA-binding domains"/>
    <property type="match status" value="1"/>
</dbReference>
<dbReference type="Proteomes" id="UP000823914">
    <property type="component" value="Unassembled WGS sequence"/>
</dbReference>
<gene>
    <name evidence="2" type="ORF">IAA16_06560</name>
</gene>